<comment type="caution">
    <text evidence="2">The sequence shown here is derived from an EMBL/GenBank/DDBJ whole genome shotgun (WGS) entry which is preliminary data.</text>
</comment>
<reference evidence="2 3" key="1">
    <citation type="submission" date="2020-08" db="EMBL/GenBank/DDBJ databases">
        <title>Genomic Encyclopedia of Type Strains, Phase IV (KMG-IV): sequencing the most valuable type-strain genomes for metagenomic binning, comparative biology and taxonomic classification.</title>
        <authorList>
            <person name="Goeker M."/>
        </authorList>
    </citation>
    <scope>NUCLEOTIDE SEQUENCE [LARGE SCALE GENOMIC DNA]</scope>
    <source>
        <strain evidence="2 3">DSM 106739</strain>
    </source>
</reference>
<dbReference type="InterPro" id="IPR012337">
    <property type="entry name" value="RNaseH-like_sf"/>
</dbReference>
<organism evidence="2 3">
    <name type="scientific">Niveibacterium umoris</name>
    <dbReference type="NCBI Taxonomy" id="1193620"/>
    <lineage>
        <taxon>Bacteria</taxon>
        <taxon>Pseudomonadati</taxon>
        <taxon>Pseudomonadota</taxon>
        <taxon>Betaproteobacteria</taxon>
        <taxon>Rhodocyclales</taxon>
        <taxon>Rhodocyclaceae</taxon>
        <taxon>Niveibacterium</taxon>
    </lineage>
</organism>
<dbReference type="Gene3D" id="3.30.420.10">
    <property type="entry name" value="Ribonuclease H-like superfamily/Ribonuclease H"/>
    <property type="match status" value="1"/>
</dbReference>
<name>A0A840BT99_9RHOO</name>
<feature type="region of interest" description="Disordered" evidence="1">
    <location>
        <begin position="13"/>
        <end position="48"/>
    </location>
</feature>
<dbReference type="EMBL" id="JACIET010000002">
    <property type="protein sequence ID" value="MBB4014036.1"/>
    <property type="molecule type" value="Genomic_DNA"/>
</dbReference>
<dbReference type="Proteomes" id="UP000561045">
    <property type="component" value="Unassembled WGS sequence"/>
</dbReference>
<evidence type="ECO:0000313" key="2">
    <source>
        <dbReference type="EMBL" id="MBB4014036.1"/>
    </source>
</evidence>
<dbReference type="GO" id="GO:0003676">
    <property type="term" value="F:nucleic acid binding"/>
    <property type="evidence" value="ECO:0007669"/>
    <property type="project" value="InterPro"/>
</dbReference>
<dbReference type="InterPro" id="IPR036397">
    <property type="entry name" value="RNaseH_sf"/>
</dbReference>
<evidence type="ECO:0000256" key="1">
    <source>
        <dbReference type="SAM" id="MobiDB-lite"/>
    </source>
</evidence>
<protein>
    <submittedName>
        <fullName evidence="2">Uncharacterized protein</fullName>
    </submittedName>
</protein>
<gene>
    <name evidence="2" type="ORF">GGR36_003382</name>
</gene>
<dbReference type="SUPFAM" id="SSF53098">
    <property type="entry name" value="Ribonuclease H-like"/>
    <property type="match status" value="1"/>
</dbReference>
<dbReference type="RefSeq" id="WP_207064478.1">
    <property type="nucleotide sequence ID" value="NZ_BAABLE010000005.1"/>
</dbReference>
<keyword evidence="3" id="KW-1185">Reference proteome</keyword>
<sequence length="297" mass="33003">MRDILARLLSAGSRSVRDNSGPDVTPQRPETRPPGGTTQRFSTPIHLSDPGYDRANAFRVFFDTEFTQLRDGQLLSIGAVAQNGSEFYCEISSAALEAASNAFVRAHVLSQFGRVPGASVPNLADLGTRLGEWLDRLPASPVILCYDYKTDWRLLEEALQWAGVWPRVSAKLRADDIADDASHPACRAQREQTAAAMEKAGDLKLHHALFDARLLRAAFEALPWASADLEAEVCRQLAWERAQTMSPRDYLAVSDIRTLLASLPSARWRDRHLDWWLNQVAQLDAARPQSSEAPELK</sequence>
<proteinExistence type="predicted"/>
<accession>A0A840BT99</accession>
<evidence type="ECO:0000313" key="3">
    <source>
        <dbReference type="Proteomes" id="UP000561045"/>
    </source>
</evidence>
<dbReference type="AlphaFoldDB" id="A0A840BT99"/>